<keyword evidence="2" id="KW-1185">Reference proteome</keyword>
<organism evidence="1 2">
    <name type="scientific">Exaiptasia diaphana</name>
    <name type="common">Tropical sea anemone</name>
    <name type="synonym">Aiptasia pulchella</name>
    <dbReference type="NCBI Taxonomy" id="2652724"/>
    <lineage>
        <taxon>Eukaryota</taxon>
        <taxon>Metazoa</taxon>
        <taxon>Cnidaria</taxon>
        <taxon>Anthozoa</taxon>
        <taxon>Hexacorallia</taxon>
        <taxon>Actiniaria</taxon>
        <taxon>Aiptasiidae</taxon>
        <taxon>Exaiptasia</taxon>
    </lineage>
</organism>
<evidence type="ECO:0000313" key="2">
    <source>
        <dbReference type="Proteomes" id="UP000887567"/>
    </source>
</evidence>
<evidence type="ECO:0000313" key="1">
    <source>
        <dbReference type="EnsemblMetazoa" id="XP_028516384.1"/>
    </source>
</evidence>
<dbReference type="KEGG" id="epa:110244196"/>
<name>A0A913YMM4_EXADI</name>
<reference evidence="1" key="1">
    <citation type="submission" date="2022-11" db="UniProtKB">
        <authorList>
            <consortium name="EnsemblMetazoa"/>
        </authorList>
    </citation>
    <scope>IDENTIFICATION</scope>
</reference>
<protein>
    <submittedName>
        <fullName evidence="1">Uncharacterized protein</fullName>
    </submittedName>
</protein>
<dbReference type="RefSeq" id="XP_028516384.1">
    <property type="nucleotide sequence ID" value="XM_028660583.1"/>
</dbReference>
<proteinExistence type="predicted"/>
<dbReference type="GeneID" id="110244196"/>
<sequence>MVAAPFFSVLKCYKLEVNLLYNISQDQGVVISQLNHISAVASLNTKFKQGLDSKTDCKLVILSSALYNISRLDEDYVSLRGSFTFSLKSSDDTPDDDVARTLKRCLQEFQSSQFVDSLRSSSFQLFQGFYNTYVQNIIEIKEHQSCCGAIPPPCCPGNAIKKSRVKCAPLSFEMSYSNQTRVTLDSKLTASCFASTEANAKIVWRRNGNTIQTTGTTLNQTLIIDCCKVSKKDNDTTRPEPN</sequence>
<dbReference type="EnsemblMetazoa" id="XM_028660583.1">
    <property type="protein sequence ID" value="XP_028516384.1"/>
    <property type="gene ID" value="LOC110244196"/>
</dbReference>
<dbReference type="AlphaFoldDB" id="A0A913YMM4"/>
<accession>A0A913YMM4</accession>
<dbReference type="Proteomes" id="UP000887567">
    <property type="component" value="Unplaced"/>
</dbReference>